<reference evidence="8 9" key="1">
    <citation type="journal article" date="2021" name="Elife">
        <title>Chloroplast acquisition without the gene transfer in kleptoplastic sea slugs, Plakobranchus ocellatus.</title>
        <authorList>
            <person name="Maeda T."/>
            <person name="Takahashi S."/>
            <person name="Yoshida T."/>
            <person name="Shimamura S."/>
            <person name="Takaki Y."/>
            <person name="Nagai Y."/>
            <person name="Toyoda A."/>
            <person name="Suzuki Y."/>
            <person name="Arimoto A."/>
            <person name="Ishii H."/>
            <person name="Satoh N."/>
            <person name="Nishiyama T."/>
            <person name="Hasebe M."/>
            <person name="Maruyama T."/>
            <person name="Minagawa J."/>
            <person name="Obokata J."/>
            <person name="Shigenobu S."/>
        </authorList>
    </citation>
    <scope>NUCLEOTIDE SEQUENCE [LARGE SCALE GENOMIC DNA]</scope>
</reference>
<dbReference type="AlphaFoldDB" id="A0AAV4DFL8"/>
<comment type="subcellular location">
    <subcellularLocation>
        <location evidence="1">Membrane</location>
    </subcellularLocation>
</comment>
<feature type="region of interest" description="Disordered" evidence="5">
    <location>
        <begin position="324"/>
        <end position="366"/>
    </location>
</feature>
<dbReference type="InterPro" id="IPR052954">
    <property type="entry name" value="GPCR-Ligand_Int"/>
</dbReference>
<organism evidence="8 9">
    <name type="scientific">Plakobranchus ocellatus</name>
    <dbReference type="NCBI Taxonomy" id="259542"/>
    <lineage>
        <taxon>Eukaryota</taxon>
        <taxon>Metazoa</taxon>
        <taxon>Spiralia</taxon>
        <taxon>Lophotrochozoa</taxon>
        <taxon>Mollusca</taxon>
        <taxon>Gastropoda</taxon>
        <taxon>Heterobranchia</taxon>
        <taxon>Euthyneura</taxon>
        <taxon>Panpulmonata</taxon>
        <taxon>Sacoglossa</taxon>
        <taxon>Placobranchoidea</taxon>
        <taxon>Plakobranchidae</taxon>
        <taxon>Plakobranchus</taxon>
    </lineage>
</organism>
<evidence type="ECO:0000259" key="7">
    <source>
        <dbReference type="PROSITE" id="PS50262"/>
    </source>
</evidence>
<keyword evidence="4 6" id="KW-0472">Membrane</keyword>
<dbReference type="PANTHER" id="PTHR46641">
    <property type="entry name" value="FMRFAMIDE RECEPTOR-RELATED"/>
    <property type="match status" value="1"/>
</dbReference>
<evidence type="ECO:0000256" key="2">
    <source>
        <dbReference type="ARBA" id="ARBA00022692"/>
    </source>
</evidence>
<dbReference type="PANTHER" id="PTHR46641:SF25">
    <property type="entry name" value="CNMAMIDE RECEPTOR-RELATED"/>
    <property type="match status" value="1"/>
</dbReference>
<keyword evidence="3 6" id="KW-1133">Transmembrane helix</keyword>
<dbReference type="InterPro" id="IPR017452">
    <property type="entry name" value="GPCR_Rhodpsn_7TM"/>
</dbReference>
<evidence type="ECO:0000256" key="1">
    <source>
        <dbReference type="ARBA" id="ARBA00004370"/>
    </source>
</evidence>
<evidence type="ECO:0000256" key="3">
    <source>
        <dbReference type="ARBA" id="ARBA00022989"/>
    </source>
</evidence>
<feature type="transmembrane region" description="Helical" evidence="6">
    <location>
        <begin position="212"/>
        <end position="235"/>
    </location>
</feature>
<keyword evidence="8" id="KW-0675">Receptor</keyword>
<feature type="transmembrane region" description="Helical" evidence="6">
    <location>
        <begin position="255"/>
        <end position="276"/>
    </location>
</feature>
<evidence type="ECO:0000256" key="6">
    <source>
        <dbReference type="SAM" id="Phobius"/>
    </source>
</evidence>
<evidence type="ECO:0000256" key="5">
    <source>
        <dbReference type="SAM" id="MobiDB-lite"/>
    </source>
</evidence>
<protein>
    <submittedName>
        <fullName evidence="8">Orphan G-protein coupled receptor 45</fullName>
    </submittedName>
</protein>
<evidence type="ECO:0000256" key="4">
    <source>
        <dbReference type="ARBA" id="ARBA00023136"/>
    </source>
</evidence>
<feature type="domain" description="G-protein coupled receptors family 1 profile" evidence="7">
    <location>
        <begin position="80"/>
        <end position="429"/>
    </location>
</feature>
<evidence type="ECO:0000313" key="9">
    <source>
        <dbReference type="Proteomes" id="UP000735302"/>
    </source>
</evidence>
<dbReference type="Gene3D" id="1.20.1070.10">
    <property type="entry name" value="Rhodopsin 7-helix transmembrane proteins"/>
    <property type="match status" value="1"/>
</dbReference>
<feature type="compositionally biased region" description="Low complexity" evidence="5">
    <location>
        <begin position="334"/>
        <end position="352"/>
    </location>
</feature>
<proteinExistence type="predicted"/>
<accession>A0AAV4DFL8</accession>
<gene>
    <name evidence="8" type="ORF">PoB_006955200</name>
</gene>
<feature type="transmembrane region" description="Helical" evidence="6">
    <location>
        <begin position="426"/>
        <end position="445"/>
    </location>
</feature>
<dbReference type="Proteomes" id="UP000735302">
    <property type="component" value="Unassembled WGS sequence"/>
</dbReference>
<sequence>MGDELKNLNMSSDSWGGEEEVSTSELISVLYSGASGNSTATEEGYIRPSFPRPRRSDLAPVLSGLTQFAMPFILSVGIVGSMALVVVFMCTPLRRSALANYLTAGGVTNTIYLLCSTVHWFTAQGFQVLNVTGVCQMTMFALHLSKFLAIWYLILAHLERLVVQFSSSGPMTSTARHCHTGRMRTWSGADAQEGAMLEPSVKKWCGRFRAKCIIIVVFVFSMVGFLHYSWTYMVIGNMCMIMPESYKHIIVLHKIEIFASPFLAGLIILIIDISILTSKLVRLGTRLLSRASTPSRSPTSQKSGTFVPKDVEWRGEYTLASTGHNGVRVGSVVPTSGRSTPNSSGSRSPTSCRSKDKKLTSPSMDLTREQGRATAVVIIEGILFMAIVMPSSVLQLKVLYGKATWLYADMLTLMEEMVKLNAATKFFLYLMLLPSFRQGLLHLICSCCRKRKLEQCQSLQETSV</sequence>
<dbReference type="GO" id="GO:0016020">
    <property type="term" value="C:membrane"/>
    <property type="evidence" value="ECO:0007669"/>
    <property type="project" value="UniProtKB-SubCell"/>
</dbReference>
<feature type="transmembrane region" description="Helical" evidence="6">
    <location>
        <begin position="68"/>
        <end position="89"/>
    </location>
</feature>
<keyword evidence="2 6" id="KW-0812">Transmembrane</keyword>
<feature type="transmembrane region" description="Helical" evidence="6">
    <location>
        <begin position="373"/>
        <end position="393"/>
    </location>
</feature>
<comment type="caution">
    <text evidence="8">The sequence shown here is derived from an EMBL/GenBank/DDBJ whole genome shotgun (WGS) entry which is preliminary data.</text>
</comment>
<evidence type="ECO:0000313" key="8">
    <source>
        <dbReference type="EMBL" id="GFO43047.1"/>
    </source>
</evidence>
<dbReference type="PROSITE" id="PS50262">
    <property type="entry name" value="G_PROTEIN_RECEP_F1_2"/>
    <property type="match status" value="1"/>
</dbReference>
<feature type="transmembrane region" description="Helical" evidence="6">
    <location>
        <begin position="101"/>
        <end position="122"/>
    </location>
</feature>
<name>A0AAV4DFL8_9GAST</name>
<dbReference type="SUPFAM" id="SSF81321">
    <property type="entry name" value="Family A G protein-coupled receptor-like"/>
    <property type="match status" value="1"/>
</dbReference>
<feature type="transmembrane region" description="Helical" evidence="6">
    <location>
        <begin position="128"/>
        <end position="154"/>
    </location>
</feature>
<dbReference type="EMBL" id="BLXT01007853">
    <property type="protein sequence ID" value="GFO43047.1"/>
    <property type="molecule type" value="Genomic_DNA"/>
</dbReference>
<keyword evidence="9" id="KW-1185">Reference proteome</keyword>